<evidence type="ECO:0000313" key="9">
    <source>
        <dbReference type="Proteomes" id="UP000179237"/>
    </source>
</evidence>
<dbReference type="GO" id="GO:0005506">
    <property type="term" value="F:iron ion binding"/>
    <property type="evidence" value="ECO:0007669"/>
    <property type="project" value="InterPro"/>
</dbReference>
<dbReference type="PRINTS" id="PR00090">
    <property type="entry name" value="RNGDIOXGNASE"/>
</dbReference>
<evidence type="ECO:0000259" key="7">
    <source>
        <dbReference type="PROSITE" id="PS51296"/>
    </source>
</evidence>
<dbReference type="AlphaFoldDB" id="A0A1F5FW35"/>
<dbReference type="SUPFAM" id="SSF50022">
    <property type="entry name" value="ISP domain"/>
    <property type="match status" value="1"/>
</dbReference>
<reference evidence="8 9" key="1">
    <citation type="journal article" date="2016" name="Nat. Commun.">
        <title>Thousands of microbial genomes shed light on interconnected biogeochemical processes in an aquifer system.</title>
        <authorList>
            <person name="Anantharaman K."/>
            <person name="Brown C.T."/>
            <person name="Hug L.A."/>
            <person name="Sharon I."/>
            <person name="Castelle C.J."/>
            <person name="Probst A.J."/>
            <person name="Thomas B.C."/>
            <person name="Singh A."/>
            <person name="Wilkins M.J."/>
            <person name="Karaoz U."/>
            <person name="Brodie E.L."/>
            <person name="Williams K.H."/>
            <person name="Hubbard S.S."/>
            <person name="Banfield J.F."/>
        </authorList>
    </citation>
    <scope>NUCLEOTIDE SEQUENCE [LARGE SCALE GENOMIC DNA]</scope>
</reference>
<dbReference type="InterPro" id="IPR001663">
    <property type="entry name" value="Rng_hydr_dOase-A"/>
</dbReference>
<dbReference type="EMBL" id="MFAQ01000007">
    <property type="protein sequence ID" value="OGD83836.1"/>
    <property type="molecule type" value="Genomic_DNA"/>
</dbReference>
<dbReference type="SUPFAM" id="SSF55961">
    <property type="entry name" value="Bet v1-like"/>
    <property type="match status" value="1"/>
</dbReference>
<dbReference type="GO" id="GO:0051537">
    <property type="term" value="F:2 iron, 2 sulfur cluster binding"/>
    <property type="evidence" value="ECO:0007669"/>
    <property type="project" value="UniProtKB-KW"/>
</dbReference>
<accession>A0A1F5FW35</accession>
<evidence type="ECO:0000256" key="2">
    <source>
        <dbReference type="ARBA" id="ARBA00022714"/>
    </source>
</evidence>
<evidence type="ECO:0000256" key="3">
    <source>
        <dbReference type="ARBA" id="ARBA00022723"/>
    </source>
</evidence>
<evidence type="ECO:0000256" key="4">
    <source>
        <dbReference type="ARBA" id="ARBA00023002"/>
    </source>
</evidence>
<feature type="domain" description="Rieske" evidence="7">
    <location>
        <begin position="41"/>
        <end position="156"/>
    </location>
</feature>
<gene>
    <name evidence="8" type="ORF">A2572_02610</name>
</gene>
<dbReference type="GO" id="GO:0016491">
    <property type="term" value="F:oxidoreductase activity"/>
    <property type="evidence" value="ECO:0007669"/>
    <property type="project" value="UniProtKB-KW"/>
</dbReference>
<keyword evidence="2" id="KW-0001">2Fe-2S</keyword>
<keyword evidence="4" id="KW-0560">Oxidoreductase</keyword>
<dbReference type="InterPro" id="IPR015879">
    <property type="entry name" value="Ring_hydroxy_dOase_asu_C_dom"/>
</dbReference>
<dbReference type="PANTHER" id="PTHR43756">
    <property type="entry name" value="CHOLINE MONOOXYGENASE, CHLOROPLASTIC"/>
    <property type="match status" value="1"/>
</dbReference>
<proteinExistence type="predicted"/>
<keyword evidence="5" id="KW-0408">Iron</keyword>
<dbReference type="InterPro" id="IPR036922">
    <property type="entry name" value="Rieske_2Fe-2S_sf"/>
</dbReference>
<evidence type="ECO:0000256" key="5">
    <source>
        <dbReference type="ARBA" id="ARBA00023004"/>
    </source>
</evidence>
<sequence>MSNFKPTTDTYLPGAKTLPAKYYTSEQIFEKEKKKIFEKFWFCLGHTGRIPNKGDYFLIEALGEPFIVLRDKNDQIKVFYNVCSHRGTLVCKPNRSGATEGKFNRKTLQCHYHGWTYDMDGRLLSAPGMEEIADFDFASNGLTSPPLYIWEGFIFISFVNDPIPFEQIYGPMLGRLEDWKIGSLIRGHTETYKVKANWKLIFLNFNECLHCGIAHKTLSKFIGDKSAQNDLSDGPFLGGLMEILNGADSVTSSGQFCALPLGGQLTEKTARKGWYYTILGNLLLNIHPDYLMFHCLYPQSATETRIESDWLFNPDSDTTLGEKFAKNEPVEVWAKTNAEDWELCEMAQRGITSRAYRPGKYSNRESLLIAFDEYYLQLMNNNFMNYIRRRIKWLTSMLWK</sequence>
<dbReference type="PROSITE" id="PS51296">
    <property type="entry name" value="RIESKE"/>
    <property type="match status" value="1"/>
</dbReference>
<comment type="caution">
    <text evidence="8">The sequence shown here is derived from an EMBL/GenBank/DDBJ whole genome shotgun (WGS) entry which is preliminary data.</text>
</comment>
<dbReference type="Gene3D" id="3.90.380.10">
    <property type="entry name" value="Naphthalene 1,2-dioxygenase Alpha Subunit, Chain A, domain 1"/>
    <property type="match status" value="1"/>
</dbReference>
<keyword evidence="3" id="KW-0479">Metal-binding</keyword>
<dbReference type="InterPro" id="IPR017941">
    <property type="entry name" value="Rieske_2Fe-2S"/>
</dbReference>
<protein>
    <recommendedName>
        <fullName evidence="7">Rieske domain-containing protein</fullName>
    </recommendedName>
</protein>
<evidence type="ECO:0000256" key="6">
    <source>
        <dbReference type="ARBA" id="ARBA00023014"/>
    </source>
</evidence>
<evidence type="ECO:0000313" key="8">
    <source>
        <dbReference type="EMBL" id="OGD83836.1"/>
    </source>
</evidence>
<keyword evidence="6" id="KW-0411">Iron-sulfur</keyword>
<organism evidence="8 9">
    <name type="scientific">Candidatus Collierbacteria bacterium RIFOXYD1_FULL_40_9</name>
    <dbReference type="NCBI Taxonomy" id="1817731"/>
    <lineage>
        <taxon>Bacteria</taxon>
        <taxon>Candidatus Collieribacteriota</taxon>
    </lineage>
</organism>
<dbReference type="Gene3D" id="2.102.10.10">
    <property type="entry name" value="Rieske [2Fe-2S] iron-sulphur domain"/>
    <property type="match status" value="1"/>
</dbReference>
<dbReference type="Pfam" id="PF00848">
    <property type="entry name" value="Ring_hydroxyl_A"/>
    <property type="match status" value="1"/>
</dbReference>
<dbReference type="Pfam" id="PF00355">
    <property type="entry name" value="Rieske"/>
    <property type="match status" value="1"/>
</dbReference>
<dbReference type="CDD" id="cd03469">
    <property type="entry name" value="Rieske_RO_Alpha_N"/>
    <property type="match status" value="1"/>
</dbReference>
<comment type="cofactor">
    <cofactor evidence="1">
        <name>Fe cation</name>
        <dbReference type="ChEBI" id="CHEBI:24875"/>
    </cofactor>
</comment>
<dbReference type="PANTHER" id="PTHR43756:SF5">
    <property type="entry name" value="CHOLINE MONOOXYGENASE, CHLOROPLASTIC"/>
    <property type="match status" value="1"/>
</dbReference>
<dbReference type="Proteomes" id="UP000179237">
    <property type="component" value="Unassembled WGS sequence"/>
</dbReference>
<name>A0A1F5FW35_9BACT</name>
<evidence type="ECO:0000256" key="1">
    <source>
        <dbReference type="ARBA" id="ARBA00001962"/>
    </source>
</evidence>